<organism evidence="1 2">
    <name type="scientific">Rhizobium ruizarguesonis</name>
    <dbReference type="NCBI Taxonomy" id="2081791"/>
    <lineage>
        <taxon>Bacteria</taxon>
        <taxon>Pseudomonadati</taxon>
        <taxon>Pseudomonadota</taxon>
        <taxon>Alphaproteobacteria</taxon>
        <taxon>Hyphomicrobiales</taxon>
        <taxon>Rhizobiaceae</taxon>
        <taxon>Rhizobium/Agrobacterium group</taxon>
        <taxon>Rhizobium</taxon>
    </lineage>
</organism>
<dbReference type="Proteomes" id="UP000291659">
    <property type="component" value="Unassembled WGS sequence"/>
</dbReference>
<protein>
    <recommendedName>
        <fullName evidence="3">DUF4304 domain-containing protein</fullName>
    </recommendedName>
</protein>
<accession>A0ABY1X7J6</accession>
<dbReference type="RefSeq" id="WP_130762897.1">
    <property type="nucleotide sequence ID" value="NZ_SIOX01000001.1"/>
</dbReference>
<comment type="caution">
    <text evidence="1">The sequence shown here is derived from an EMBL/GenBank/DDBJ whole genome shotgun (WGS) entry which is preliminary data.</text>
</comment>
<reference evidence="1 2" key="1">
    <citation type="submission" date="2019-02" db="EMBL/GenBank/DDBJ databases">
        <title>The genomic architecture of introgression among sibling species of bacteria.</title>
        <authorList>
            <person name="Cavassim M.I.A."/>
            <person name="Moeskjaer S."/>
            <person name="Moslemi C."/>
            <person name="Fields B."/>
            <person name="Bachmann A."/>
            <person name="Vilhjalmsson B."/>
            <person name="Schierup M.H."/>
            <person name="Young J.P.W."/>
            <person name="Andersen S.U."/>
        </authorList>
    </citation>
    <scope>NUCLEOTIDE SEQUENCE [LARGE SCALE GENOMIC DNA]</scope>
    <source>
        <strain evidence="1 2">SM141A</strain>
    </source>
</reference>
<gene>
    <name evidence="1" type="ORF">ELH98_08760</name>
</gene>
<evidence type="ECO:0000313" key="2">
    <source>
        <dbReference type="Proteomes" id="UP000291659"/>
    </source>
</evidence>
<name>A0ABY1X7J6_9HYPH</name>
<sequence>MKFPNLSRVGQLRKHLKSTLNELGVQAKLDTHRTHGELLVYFQNSDGTVFAPVWISVPDMTTDGWEGCELLKGRWSKYEVGHNGWTFYRDLHYISEETLGADSLIALEKIRAALLSAGPVLTGKHPTTTSNQHFMEAAQQLDDRLILYDDVVIECRRENGVESFNFEDPCGRTWRISFEEGKAIIQLDGEEFSTLPWDQSAAIATLVSDEVYDAVVIRDAGLD</sequence>
<evidence type="ECO:0008006" key="3">
    <source>
        <dbReference type="Google" id="ProtNLM"/>
    </source>
</evidence>
<keyword evidence="2" id="KW-1185">Reference proteome</keyword>
<evidence type="ECO:0000313" key="1">
    <source>
        <dbReference type="EMBL" id="TAX81150.1"/>
    </source>
</evidence>
<proteinExistence type="predicted"/>
<dbReference type="EMBL" id="SIOX01000001">
    <property type="protein sequence ID" value="TAX81150.1"/>
    <property type="molecule type" value="Genomic_DNA"/>
</dbReference>